<protein>
    <submittedName>
        <fullName evidence="1">Uncharacterized protein</fullName>
    </submittedName>
</protein>
<dbReference type="AlphaFoldDB" id="A0A0L9T6B1"/>
<accession>A0A0L9T6B1</accession>
<proteinExistence type="predicted"/>
<name>A0A0L9T6B1_PHAAN</name>
<dbReference type="Gramene" id="KOM26122">
    <property type="protein sequence ID" value="KOM26122"/>
    <property type="gene ID" value="LR48_Vigan232s000900"/>
</dbReference>
<sequence>MEQKGVVMVMEEAGRGEGASPGYGVAGAGHSAWRKPGAKWLMSTGMGLDDFWFAPGAPGGAQARDVRRKSRPSAPFWRPGARCSEKVTLSLFLIVFGVPGVRFGRFLSRFGGFGPFRNCW</sequence>
<dbReference type="Proteomes" id="UP000053144">
    <property type="component" value="Unassembled WGS sequence"/>
</dbReference>
<reference evidence="2" key="1">
    <citation type="journal article" date="2015" name="Proc. Natl. Acad. Sci. U.S.A.">
        <title>Genome sequencing of adzuki bean (Vigna angularis) provides insight into high starch and low fat accumulation and domestication.</title>
        <authorList>
            <person name="Yang K."/>
            <person name="Tian Z."/>
            <person name="Chen C."/>
            <person name="Luo L."/>
            <person name="Zhao B."/>
            <person name="Wang Z."/>
            <person name="Yu L."/>
            <person name="Li Y."/>
            <person name="Sun Y."/>
            <person name="Li W."/>
            <person name="Chen Y."/>
            <person name="Li Y."/>
            <person name="Zhang Y."/>
            <person name="Ai D."/>
            <person name="Zhao J."/>
            <person name="Shang C."/>
            <person name="Ma Y."/>
            <person name="Wu B."/>
            <person name="Wang M."/>
            <person name="Gao L."/>
            <person name="Sun D."/>
            <person name="Zhang P."/>
            <person name="Guo F."/>
            <person name="Wang W."/>
            <person name="Li Y."/>
            <person name="Wang J."/>
            <person name="Varshney R.K."/>
            <person name="Wang J."/>
            <person name="Ling H.Q."/>
            <person name="Wan P."/>
        </authorList>
    </citation>
    <scope>NUCLEOTIDE SEQUENCE</scope>
    <source>
        <strain evidence="2">cv. Jingnong 6</strain>
    </source>
</reference>
<organism evidence="1 2">
    <name type="scientific">Phaseolus angularis</name>
    <name type="common">Azuki bean</name>
    <name type="synonym">Vigna angularis</name>
    <dbReference type="NCBI Taxonomy" id="3914"/>
    <lineage>
        <taxon>Eukaryota</taxon>
        <taxon>Viridiplantae</taxon>
        <taxon>Streptophyta</taxon>
        <taxon>Embryophyta</taxon>
        <taxon>Tracheophyta</taxon>
        <taxon>Spermatophyta</taxon>
        <taxon>Magnoliopsida</taxon>
        <taxon>eudicotyledons</taxon>
        <taxon>Gunneridae</taxon>
        <taxon>Pentapetalae</taxon>
        <taxon>rosids</taxon>
        <taxon>fabids</taxon>
        <taxon>Fabales</taxon>
        <taxon>Fabaceae</taxon>
        <taxon>Papilionoideae</taxon>
        <taxon>50 kb inversion clade</taxon>
        <taxon>NPAAA clade</taxon>
        <taxon>indigoferoid/millettioid clade</taxon>
        <taxon>Phaseoleae</taxon>
        <taxon>Vigna</taxon>
    </lineage>
</organism>
<gene>
    <name evidence="1" type="ORF">LR48_Vigan232s000900</name>
</gene>
<evidence type="ECO:0000313" key="2">
    <source>
        <dbReference type="Proteomes" id="UP000053144"/>
    </source>
</evidence>
<evidence type="ECO:0000313" key="1">
    <source>
        <dbReference type="EMBL" id="KOM26122.1"/>
    </source>
</evidence>
<dbReference type="EMBL" id="KQ258306">
    <property type="protein sequence ID" value="KOM26122.1"/>
    <property type="molecule type" value="Genomic_DNA"/>
</dbReference>